<sequence length="218" mass="24008">MHVLEHAHVYTFISHNIFSQEENQSLPVGQNTAASRTTADRYSAPLALQLCPSKKVSSVVPRQPFITMSNSQAGRRGAAPLCRLLSHFAPVPSLLNPVPTCACVLPLDICRPKSSSFTSIAAGWPSPRRFCHLNYKEVPSNESTISYRAELQRMSIVTSLMCINLVVVLAAVMLSQRTTQRKLNVTRKFTLTKGSIFPSSNVNPPLVLGEERVAFTKD</sequence>
<proteinExistence type="predicted"/>
<reference evidence="2 3" key="1">
    <citation type="submission" date="2019-05" db="EMBL/GenBank/DDBJ databases">
        <title>Another draft genome of Portunus trituberculatus and its Hox gene families provides insights of decapod evolution.</title>
        <authorList>
            <person name="Jeong J.-H."/>
            <person name="Song I."/>
            <person name="Kim S."/>
            <person name="Choi T."/>
            <person name="Kim D."/>
            <person name="Ryu S."/>
            <person name="Kim W."/>
        </authorList>
    </citation>
    <scope>NUCLEOTIDE SEQUENCE [LARGE SCALE GENOMIC DNA]</scope>
    <source>
        <tissue evidence="2">Muscle</tissue>
    </source>
</reference>
<dbReference type="Proteomes" id="UP000324222">
    <property type="component" value="Unassembled WGS sequence"/>
</dbReference>
<evidence type="ECO:0000256" key="1">
    <source>
        <dbReference type="SAM" id="Phobius"/>
    </source>
</evidence>
<name>A0A5B7GT95_PORTR</name>
<evidence type="ECO:0000313" key="3">
    <source>
        <dbReference type="Proteomes" id="UP000324222"/>
    </source>
</evidence>
<dbReference type="AlphaFoldDB" id="A0A5B7GT95"/>
<protein>
    <submittedName>
        <fullName evidence="2">Uncharacterized protein</fullName>
    </submittedName>
</protein>
<keyword evidence="1" id="KW-0472">Membrane</keyword>
<accession>A0A5B7GT95</accession>
<keyword evidence="1" id="KW-0812">Transmembrane</keyword>
<dbReference type="EMBL" id="VSRR010017713">
    <property type="protein sequence ID" value="MPC60605.1"/>
    <property type="molecule type" value="Genomic_DNA"/>
</dbReference>
<gene>
    <name evidence="2" type="ORF">E2C01_054658</name>
</gene>
<comment type="caution">
    <text evidence="2">The sequence shown here is derived from an EMBL/GenBank/DDBJ whole genome shotgun (WGS) entry which is preliminary data.</text>
</comment>
<feature type="transmembrane region" description="Helical" evidence="1">
    <location>
        <begin position="154"/>
        <end position="174"/>
    </location>
</feature>
<keyword evidence="3" id="KW-1185">Reference proteome</keyword>
<keyword evidence="1" id="KW-1133">Transmembrane helix</keyword>
<organism evidence="2 3">
    <name type="scientific">Portunus trituberculatus</name>
    <name type="common">Swimming crab</name>
    <name type="synonym">Neptunus trituberculatus</name>
    <dbReference type="NCBI Taxonomy" id="210409"/>
    <lineage>
        <taxon>Eukaryota</taxon>
        <taxon>Metazoa</taxon>
        <taxon>Ecdysozoa</taxon>
        <taxon>Arthropoda</taxon>
        <taxon>Crustacea</taxon>
        <taxon>Multicrustacea</taxon>
        <taxon>Malacostraca</taxon>
        <taxon>Eumalacostraca</taxon>
        <taxon>Eucarida</taxon>
        <taxon>Decapoda</taxon>
        <taxon>Pleocyemata</taxon>
        <taxon>Brachyura</taxon>
        <taxon>Eubrachyura</taxon>
        <taxon>Portunoidea</taxon>
        <taxon>Portunidae</taxon>
        <taxon>Portuninae</taxon>
        <taxon>Portunus</taxon>
    </lineage>
</organism>
<evidence type="ECO:0000313" key="2">
    <source>
        <dbReference type="EMBL" id="MPC60605.1"/>
    </source>
</evidence>